<dbReference type="RefSeq" id="WP_011536486.1">
    <property type="nucleotide sequence ID" value="NZ_CP132921.1"/>
</dbReference>
<keyword evidence="5" id="KW-0067">ATP-binding</keyword>
<evidence type="ECO:0000256" key="4">
    <source>
        <dbReference type="ARBA" id="ARBA00022741"/>
    </source>
</evidence>
<feature type="domain" description="Glutamine amidotransferase type-2" evidence="8">
    <location>
        <begin position="2"/>
        <end position="210"/>
    </location>
</feature>
<dbReference type="CDD" id="cd01991">
    <property type="entry name" value="Asn_synthase_B_C"/>
    <property type="match status" value="1"/>
</dbReference>
<dbReference type="PROSITE" id="PS51278">
    <property type="entry name" value="GATASE_TYPE_2"/>
    <property type="match status" value="1"/>
</dbReference>
<dbReference type="Proteomes" id="UP001183127">
    <property type="component" value="Chromosome"/>
</dbReference>
<evidence type="ECO:0000259" key="8">
    <source>
        <dbReference type="PROSITE" id="PS51278"/>
    </source>
</evidence>
<evidence type="ECO:0000256" key="1">
    <source>
        <dbReference type="ARBA" id="ARBA00005187"/>
    </source>
</evidence>
<evidence type="ECO:0000256" key="5">
    <source>
        <dbReference type="ARBA" id="ARBA00022840"/>
    </source>
</evidence>
<sequence length="642" mass="70873">MCGIIGVIKASTIEQRQLQQAIKVLGHRGPDGSGSWIAPDGKVALGHARLSLVDLEHGQQPLHAASQDVVAVVNGEIYGHRELRGLLAGKGYQFKTASDSEVLLALYLEQGTACLQSLRGEFAFIIWDGRKQQLFAGRDRFGVKPLFYHQDGDDLYLASEIKALLALGVEPRWDVQSVYDFDAGILHNDRSFFRGVKQLPPGHFLLASTGHVRTVGYWDTTFATQATLAQDKRSPQDYVEPFKALFADAVRLRLDADVPVGCYLSGGLDSCSILGMANALAGKPLDAFTISFNDGLYDEFDMAREMADFTGSRLHRVDVSDADLATHFDQAVWHAESLFINPHGVAKFLLSKAVRAQGLKAVLTGEGADEILAGYPIFRQDLLMSQAGEMDREELERKLDALKLANKTSIGLLLSEESGSEHAFIRSLLGYVPAQLAGSIRRFKLYSSFYRPEFLSMMQGRDSIAAFLDGLDVSRQLKGRDEVNQSLYLWNKTSFPNYMLSVLGDRMEMAHSIEGRPPFLDHALAEFCAGIPVSQKIHLEREKHLLRSSVRELIPQSIFDRQKQPFMAPAISRASHGALQAFVCDMLNSSTAQDLPFYDNRKLLALINNIPNLPANVQAGADALLIQVASACSLQKQFNLTL</sequence>
<evidence type="ECO:0000256" key="7">
    <source>
        <dbReference type="ARBA" id="ARBA00048741"/>
    </source>
</evidence>
<evidence type="ECO:0000313" key="9">
    <source>
        <dbReference type="EMBL" id="WMW06182.1"/>
    </source>
</evidence>
<dbReference type="SUPFAM" id="SSF52402">
    <property type="entry name" value="Adenine nucleotide alpha hydrolases-like"/>
    <property type="match status" value="1"/>
</dbReference>
<evidence type="ECO:0000256" key="2">
    <source>
        <dbReference type="ARBA" id="ARBA00005752"/>
    </source>
</evidence>
<keyword evidence="10" id="KW-1185">Reference proteome</keyword>
<dbReference type="PANTHER" id="PTHR43284">
    <property type="entry name" value="ASPARAGINE SYNTHETASE (GLUTAMINE-HYDROLYZING)"/>
    <property type="match status" value="1"/>
</dbReference>
<dbReference type="PIRSF" id="PIRSF001589">
    <property type="entry name" value="Asn_synthetase_glu-h"/>
    <property type="match status" value="1"/>
</dbReference>
<accession>A0ABY9QU74</accession>
<reference evidence="9 10" key="1">
    <citation type="submission" date="2023-08" db="EMBL/GenBank/DDBJ databases">
        <title>Complete Genome Sequence of Pseudomonas entomophila TVIN A01.</title>
        <authorList>
            <person name="Shelke T."/>
            <person name="Mahar N.S."/>
            <person name="Gupta I."/>
            <person name="Gupta V."/>
        </authorList>
    </citation>
    <scope>NUCLEOTIDE SEQUENCE [LARGE SCALE GENOMIC DNA]</scope>
    <source>
        <strain evidence="9 10">TVIN-A01</strain>
    </source>
</reference>
<gene>
    <name evidence="9" type="primary">asnB</name>
    <name evidence="9" type="ORF">RAH46_02310</name>
</gene>
<dbReference type="EC" id="6.3.5.4" evidence="3"/>
<dbReference type="Gene3D" id="3.60.20.10">
    <property type="entry name" value="Glutamine Phosphoribosylpyrophosphate, subunit 1, domain 1"/>
    <property type="match status" value="1"/>
</dbReference>
<dbReference type="CDD" id="cd00712">
    <property type="entry name" value="AsnB"/>
    <property type="match status" value="1"/>
</dbReference>
<dbReference type="PANTHER" id="PTHR43284:SF1">
    <property type="entry name" value="ASPARAGINE SYNTHETASE"/>
    <property type="match status" value="1"/>
</dbReference>
<comment type="pathway">
    <text evidence="1">Amino-acid biosynthesis; L-asparagine biosynthesis; L-asparagine from L-aspartate (L-Gln route): step 1/1.</text>
</comment>
<protein>
    <recommendedName>
        <fullName evidence="3">asparagine synthase (glutamine-hydrolyzing)</fullName>
        <ecNumber evidence="3">6.3.5.4</ecNumber>
    </recommendedName>
</protein>
<dbReference type="Pfam" id="PF13537">
    <property type="entry name" value="GATase_7"/>
    <property type="match status" value="1"/>
</dbReference>
<dbReference type="SUPFAM" id="SSF56235">
    <property type="entry name" value="N-terminal nucleophile aminohydrolases (Ntn hydrolases)"/>
    <property type="match status" value="1"/>
</dbReference>
<dbReference type="InterPro" id="IPR029055">
    <property type="entry name" value="Ntn_hydrolases_N"/>
</dbReference>
<dbReference type="InterPro" id="IPR033738">
    <property type="entry name" value="AsnB_N"/>
</dbReference>
<dbReference type="InterPro" id="IPR006426">
    <property type="entry name" value="Asn_synth_AEB"/>
</dbReference>
<dbReference type="InterPro" id="IPR051786">
    <property type="entry name" value="ASN_synthetase/amidase"/>
</dbReference>
<dbReference type="GeneID" id="32808428"/>
<evidence type="ECO:0000256" key="6">
    <source>
        <dbReference type="ARBA" id="ARBA00022962"/>
    </source>
</evidence>
<dbReference type="NCBIfam" id="TIGR01536">
    <property type="entry name" value="asn_synth_AEB"/>
    <property type="match status" value="1"/>
</dbReference>
<name>A0ABY9QU74_9PSED</name>
<dbReference type="Pfam" id="PF00733">
    <property type="entry name" value="Asn_synthase"/>
    <property type="match status" value="1"/>
</dbReference>
<evidence type="ECO:0000313" key="10">
    <source>
        <dbReference type="Proteomes" id="UP001183127"/>
    </source>
</evidence>
<dbReference type="EMBL" id="CP132921">
    <property type="protein sequence ID" value="WMW06182.1"/>
    <property type="molecule type" value="Genomic_DNA"/>
</dbReference>
<comment type="catalytic activity">
    <reaction evidence="7">
        <text>L-aspartate + L-glutamine + ATP + H2O = L-asparagine + L-glutamate + AMP + diphosphate + H(+)</text>
        <dbReference type="Rhea" id="RHEA:12228"/>
        <dbReference type="ChEBI" id="CHEBI:15377"/>
        <dbReference type="ChEBI" id="CHEBI:15378"/>
        <dbReference type="ChEBI" id="CHEBI:29985"/>
        <dbReference type="ChEBI" id="CHEBI:29991"/>
        <dbReference type="ChEBI" id="CHEBI:30616"/>
        <dbReference type="ChEBI" id="CHEBI:33019"/>
        <dbReference type="ChEBI" id="CHEBI:58048"/>
        <dbReference type="ChEBI" id="CHEBI:58359"/>
        <dbReference type="ChEBI" id="CHEBI:456215"/>
        <dbReference type="EC" id="6.3.5.4"/>
    </reaction>
</comment>
<proteinExistence type="inferred from homology"/>
<keyword evidence="4" id="KW-0547">Nucleotide-binding</keyword>
<dbReference type="InterPro" id="IPR017932">
    <property type="entry name" value="GATase_2_dom"/>
</dbReference>
<keyword evidence="9" id="KW-0436">Ligase</keyword>
<dbReference type="InterPro" id="IPR001962">
    <property type="entry name" value="Asn_synthase"/>
</dbReference>
<dbReference type="Gene3D" id="3.40.50.620">
    <property type="entry name" value="HUPs"/>
    <property type="match status" value="2"/>
</dbReference>
<keyword evidence="6" id="KW-0315">Glutamine amidotransferase</keyword>
<evidence type="ECO:0000256" key="3">
    <source>
        <dbReference type="ARBA" id="ARBA00012737"/>
    </source>
</evidence>
<dbReference type="InterPro" id="IPR014729">
    <property type="entry name" value="Rossmann-like_a/b/a_fold"/>
</dbReference>
<dbReference type="GO" id="GO:0004066">
    <property type="term" value="F:asparagine synthase (glutamine-hydrolyzing) activity"/>
    <property type="evidence" value="ECO:0007669"/>
    <property type="project" value="UniProtKB-EC"/>
</dbReference>
<organism evidence="9 10">
    <name type="scientific">Pseudomonas entomophila</name>
    <dbReference type="NCBI Taxonomy" id="312306"/>
    <lineage>
        <taxon>Bacteria</taxon>
        <taxon>Pseudomonadati</taxon>
        <taxon>Pseudomonadota</taxon>
        <taxon>Gammaproteobacteria</taxon>
        <taxon>Pseudomonadales</taxon>
        <taxon>Pseudomonadaceae</taxon>
        <taxon>Pseudomonas</taxon>
    </lineage>
</organism>
<comment type="similarity">
    <text evidence="2">Belongs to the asparagine synthetase family.</text>
</comment>